<dbReference type="SUPFAM" id="SSF51905">
    <property type="entry name" value="FAD/NAD(P)-binding domain"/>
    <property type="match status" value="1"/>
</dbReference>
<accession>A0ABW1JBU0</accession>
<evidence type="ECO:0000313" key="3">
    <source>
        <dbReference type="Proteomes" id="UP001596189"/>
    </source>
</evidence>
<dbReference type="InterPro" id="IPR036188">
    <property type="entry name" value="FAD/NAD-bd_sf"/>
</dbReference>
<reference evidence="3" key="1">
    <citation type="journal article" date="2019" name="Int. J. Syst. Evol. Microbiol.">
        <title>The Global Catalogue of Microorganisms (GCM) 10K type strain sequencing project: providing services to taxonomists for standard genome sequencing and annotation.</title>
        <authorList>
            <consortium name="The Broad Institute Genomics Platform"/>
            <consortium name="The Broad Institute Genome Sequencing Center for Infectious Disease"/>
            <person name="Wu L."/>
            <person name="Ma J."/>
        </authorList>
    </citation>
    <scope>NUCLEOTIDE SEQUENCE [LARGE SCALE GENOMIC DNA]</scope>
    <source>
        <strain evidence="3">KACC 14249</strain>
    </source>
</reference>
<organism evidence="2 3">
    <name type="scientific">Angustibacter luteus</name>
    <dbReference type="NCBI Taxonomy" id="658456"/>
    <lineage>
        <taxon>Bacteria</taxon>
        <taxon>Bacillati</taxon>
        <taxon>Actinomycetota</taxon>
        <taxon>Actinomycetes</taxon>
        <taxon>Kineosporiales</taxon>
        <taxon>Kineosporiaceae</taxon>
    </lineage>
</organism>
<evidence type="ECO:0000313" key="2">
    <source>
        <dbReference type="EMBL" id="MFC6006435.1"/>
    </source>
</evidence>
<sequence length="425" mass="44212">MTGLPARVDVVVIGAGLAGLAAAVALHRARLNVLVVEASDDVGGRVRTDSVDGLQLDRGFQLLNPSYPELHRLARLGVLDLGALDLRPFEPGVVVAQGGRRTVLADPRRLPQHLRSTLTGPGSVREKLALARWAVDVVRADPAELLAADDEPLSAALAQRSITGRLRTSVVDPFLAGVLADDSGQTSRRFVELLVRAFVRGTPALPAAGMAALPRQLAAGLAPDALALGVRAVSVTGTSVATDAGIVTTSATVVATDPRTATRLAHLPTVAMRGLTTYYHLAETAPSSAAMLHLDGGRRGPLVNSAVVSNVAPAYAGGRGALVATTVLGAREDPAVERAVRAQLRLVYGADPRPWELVATYAIPDALPAMLPPLDVRQPVDLRDGLFVAGDHRDTASIQGALVSGRRAATAVLAHLGVPEDVHAR</sequence>
<dbReference type="Pfam" id="PF01593">
    <property type="entry name" value="Amino_oxidase"/>
    <property type="match status" value="1"/>
</dbReference>
<name>A0ABW1JBU0_9ACTN</name>
<dbReference type="PANTHER" id="PTHR42841">
    <property type="entry name" value="AMINE OXIDASE"/>
    <property type="match status" value="1"/>
</dbReference>
<dbReference type="Proteomes" id="UP001596189">
    <property type="component" value="Unassembled WGS sequence"/>
</dbReference>
<keyword evidence="2" id="KW-0560">Oxidoreductase</keyword>
<dbReference type="EMBL" id="JBHSRD010000002">
    <property type="protein sequence ID" value="MFC6006435.1"/>
    <property type="molecule type" value="Genomic_DNA"/>
</dbReference>
<evidence type="ECO:0000259" key="1">
    <source>
        <dbReference type="Pfam" id="PF01593"/>
    </source>
</evidence>
<feature type="domain" description="Amine oxidase" evidence="1">
    <location>
        <begin position="17"/>
        <end position="413"/>
    </location>
</feature>
<proteinExistence type="predicted"/>
<dbReference type="Gene3D" id="3.50.50.60">
    <property type="entry name" value="FAD/NAD(P)-binding domain"/>
    <property type="match status" value="1"/>
</dbReference>
<protein>
    <submittedName>
        <fullName evidence="2">NAD(P)/FAD-dependent oxidoreductase</fullName>
        <ecNumber evidence="2">1.-.-.-</ecNumber>
    </submittedName>
</protein>
<gene>
    <name evidence="2" type="ORF">ACFQDO_04755</name>
</gene>
<dbReference type="RefSeq" id="WP_345717270.1">
    <property type="nucleotide sequence ID" value="NZ_BAABFP010000005.1"/>
</dbReference>
<dbReference type="EC" id="1.-.-.-" evidence="2"/>
<keyword evidence="3" id="KW-1185">Reference proteome</keyword>
<dbReference type="InterPro" id="IPR002937">
    <property type="entry name" value="Amino_oxidase"/>
</dbReference>
<comment type="caution">
    <text evidence="2">The sequence shown here is derived from an EMBL/GenBank/DDBJ whole genome shotgun (WGS) entry which is preliminary data.</text>
</comment>
<dbReference type="GO" id="GO:0016491">
    <property type="term" value="F:oxidoreductase activity"/>
    <property type="evidence" value="ECO:0007669"/>
    <property type="project" value="UniProtKB-KW"/>
</dbReference>